<dbReference type="EnsemblPlants" id="MELO3C033408.2.1">
    <property type="protein sequence ID" value="MELO3C033408.2.1"/>
    <property type="gene ID" value="MELO3C033408.2"/>
</dbReference>
<dbReference type="Gramene" id="MELO3C033408.2.1">
    <property type="protein sequence ID" value="MELO3C033408.2.1"/>
    <property type="gene ID" value="MELO3C033408.2"/>
</dbReference>
<sequence length="338" mass="38985">MPRLLGFTLTGILRLDYCDVHSIDIIQEFSWFISRCIGCPHRLYTLCAHHIIATHLIGIRLMTLNLFASSLSRTLPQDPSCFLFYLQSRPDSSLRWPEISLDLLLYVQSQSNKQRGYPEINLLPLILLGISHDCPRSLHKSIPSFLSPQQDRCHNRNFSTRLCDTCLARSTSQPFEIQNSRTNSRLHMKKPKCHIVARRHENERINLDYFQDIKIKRFGGIRAYGHSEVGALRSSTSTLHGLRHVLPCYLHEGLLPLHQELMCLPHGPSTSPYSVCKDFLDFSVSLQVQAHSSDVGYLSPFLFNSVILRVVPYIRTISKRRRYRMPLTFNLKRTSLDQ</sequence>
<accession>A0A9I9EGG4</accession>
<name>A0A9I9EGG4_CUCME</name>
<evidence type="ECO:0000313" key="1">
    <source>
        <dbReference type="EnsemblPlants" id="MELO3C033408.2.1"/>
    </source>
</evidence>
<protein>
    <submittedName>
        <fullName evidence="1">Uncharacterized protein</fullName>
    </submittedName>
</protein>
<proteinExistence type="predicted"/>
<reference evidence="1" key="1">
    <citation type="submission" date="2023-03" db="UniProtKB">
        <authorList>
            <consortium name="EnsemblPlants"/>
        </authorList>
    </citation>
    <scope>IDENTIFICATION</scope>
</reference>
<organism evidence="1">
    <name type="scientific">Cucumis melo</name>
    <name type="common">Muskmelon</name>
    <dbReference type="NCBI Taxonomy" id="3656"/>
    <lineage>
        <taxon>Eukaryota</taxon>
        <taxon>Viridiplantae</taxon>
        <taxon>Streptophyta</taxon>
        <taxon>Embryophyta</taxon>
        <taxon>Tracheophyta</taxon>
        <taxon>Spermatophyta</taxon>
        <taxon>Magnoliopsida</taxon>
        <taxon>eudicotyledons</taxon>
        <taxon>Gunneridae</taxon>
        <taxon>Pentapetalae</taxon>
        <taxon>rosids</taxon>
        <taxon>fabids</taxon>
        <taxon>Cucurbitales</taxon>
        <taxon>Cucurbitaceae</taxon>
        <taxon>Benincaseae</taxon>
        <taxon>Cucumis</taxon>
    </lineage>
</organism>
<dbReference type="AlphaFoldDB" id="A0A9I9EGG4"/>